<protein>
    <submittedName>
        <fullName evidence="1">Uncharacterized protein</fullName>
    </submittedName>
</protein>
<dbReference type="EMBL" id="FNTH01000001">
    <property type="protein sequence ID" value="SED10024.1"/>
    <property type="molecule type" value="Genomic_DNA"/>
</dbReference>
<evidence type="ECO:0000313" key="2">
    <source>
        <dbReference type="Proteomes" id="UP000198992"/>
    </source>
</evidence>
<organism evidence="1 2">
    <name type="scientific">Bradyrhizobium erythrophlei</name>
    <dbReference type="NCBI Taxonomy" id="1437360"/>
    <lineage>
        <taxon>Bacteria</taxon>
        <taxon>Pseudomonadati</taxon>
        <taxon>Pseudomonadota</taxon>
        <taxon>Alphaproteobacteria</taxon>
        <taxon>Hyphomicrobiales</taxon>
        <taxon>Nitrobacteraceae</taxon>
        <taxon>Bradyrhizobium</taxon>
    </lineage>
</organism>
<sequence length="74" mass="8059">MSSGWAVNVRSRSFGYLEASRTYYSGVSGRQDAEEAVRRHLDAPGYAVEARLPVQSSVFDALNIPNSGVVLKDP</sequence>
<evidence type="ECO:0000313" key="1">
    <source>
        <dbReference type="EMBL" id="SED10024.1"/>
    </source>
</evidence>
<dbReference type="Proteomes" id="UP000198992">
    <property type="component" value="Unassembled WGS sequence"/>
</dbReference>
<reference evidence="1 2" key="1">
    <citation type="submission" date="2016-10" db="EMBL/GenBank/DDBJ databases">
        <authorList>
            <person name="de Groot N.N."/>
        </authorList>
    </citation>
    <scope>NUCLEOTIDE SEQUENCE [LARGE SCALE GENOMIC DNA]</scope>
    <source>
        <strain evidence="1 2">MT12</strain>
    </source>
</reference>
<gene>
    <name evidence="1" type="ORF">SAMN05444164_3690</name>
</gene>
<dbReference type="AlphaFoldDB" id="A0A1H4XZ76"/>
<name>A0A1H4XZ76_9BRAD</name>
<proteinExistence type="predicted"/>
<accession>A0A1H4XZ76</accession>